<dbReference type="WBParaSite" id="HCON_00015700-00001">
    <property type="protein sequence ID" value="HCON_00015700-00001"/>
    <property type="gene ID" value="HCON_00015700"/>
</dbReference>
<evidence type="ECO:0000313" key="1">
    <source>
        <dbReference type="Proteomes" id="UP000025227"/>
    </source>
</evidence>
<evidence type="ECO:0000313" key="2">
    <source>
        <dbReference type="WBParaSite" id="HCON_00015700-00001"/>
    </source>
</evidence>
<dbReference type="AlphaFoldDB" id="A0A7I4XWC9"/>
<keyword evidence="1" id="KW-1185">Reference proteome</keyword>
<accession>A0A7I4XWC9</accession>
<reference evidence="2" key="1">
    <citation type="submission" date="2020-12" db="UniProtKB">
        <authorList>
            <consortium name="WormBaseParasite"/>
        </authorList>
    </citation>
    <scope>IDENTIFICATION</scope>
    <source>
        <strain evidence="2">MHco3</strain>
    </source>
</reference>
<protein>
    <submittedName>
        <fullName evidence="2">Uncharacterized protein</fullName>
    </submittedName>
</protein>
<proteinExistence type="predicted"/>
<dbReference type="Proteomes" id="UP000025227">
    <property type="component" value="Unplaced"/>
</dbReference>
<name>A0A7I4XWC9_HAECO</name>
<organism evidence="1 2">
    <name type="scientific">Haemonchus contortus</name>
    <name type="common">Barber pole worm</name>
    <dbReference type="NCBI Taxonomy" id="6289"/>
    <lineage>
        <taxon>Eukaryota</taxon>
        <taxon>Metazoa</taxon>
        <taxon>Ecdysozoa</taxon>
        <taxon>Nematoda</taxon>
        <taxon>Chromadorea</taxon>
        <taxon>Rhabditida</taxon>
        <taxon>Rhabditina</taxon>
        <taxon>Rhabditomorpha</taxon>
        <taxon>Strongyloidea</taxon>
        <taxon>Trichostrongylidae</taxon>
        <taxon>Haemonchus</taxon>
    </lineage>
</organism>
<sequence>MGHNVSQLQLRDRVCQHKRFRSSGRSLTSNIVALLNAGGLRHRTSEDNVDVDVTAEPIDNYRHLPVSAETNRTATRADQIIKKIIDYIKSGN</sequence>